<comment type="similarity">
    <text evidence="4 12">Belongs to the squalene monooxygenase family.</text>
</comment>
<dbReference type="PaxDb" id="3218-PP1S300_38V6.1"/>
<evidence type="ECO:0000259" key="13">
    <source>
        <dbReference type="Pfam" id="PF08491"/>
    </source>
</evidence>
<dbReference type="GO" id="GO:0005783">
    <property type="term" value="C:endoplasmic reticulum"/>
    <property type="evidence" value="ECO:0000318"/>
    <property type="project" value="GO_Central"/>
</dbReference>
<dbReference type="PANTHER" id="PTHR10835:SF0">
    <property type="entry name" value="SQUALENE MONOOXYGENASE"/>
    <property type="match status" value="1"/>
</dbReference>
<comment type="catalytic activity">
    <reaction evidence="12">
        <text>squalene + reduced [NADPH--hemoprotein reductase] + O2 = (S)-2,3-epoxysqualene + oxidized [NADPH--hemoprotein reductase] + H2O + H(+)</text>
        <dbReference type="Rhea" id="RHEA:25282"/>
        <dbReference type="Rhea" id="RHEA-COMP:11964"/>
        <dbReference type="Rhea" id="RHEA-COMP:11965"/>
        <dbReference type="ChEBI" id="CHEBI:15377"/>
        <dbReference type="ChEBI" id="CHEBI:15378"/>
        <dbReference type="ChEBI" id="CHEBI:15379"/>
        <dbReference type="ChEBI" id="CHEBI:15440"/>
        <dbReference type="ChEBI" id="CHEBI:15441"/>
        <dbReference type="ChEBI" id="CHEBI:57618"/>
        <dbReference type="ChEBI" id="CHEBI:58210"/>
        <dbReference type="EC" id="1.14.14.17"/>
    </reaction>
</comment>
<evidence type="ECO:0000256" key="5">
    <source>
        <dbReference type="ARBA" id="ARBA00012312"/>
    </source>
</evidence>
<dbReference type="Pfam" id="PF08491">
    <property type="entry name" value="SE"/>
    <property type="match status" value="1"/>
</dbReference>
<keyword evidence="10 12" id="KW-0560">Oxidoreductase</keyword>
<dbReference type="RefSeq" id="XP_024404046.1">
    <property type="nucleotide sequence ID" value="XM_024548278.2"/>
</dbReference>
<dbReference type="STRING" id="3218.A0A2K1IX76"/>
<proteinExistence type="inferred from homology"/>
<dbReference type="PANTHER" id="PTHR10835">
    <property type="entry name" value="SQUALENE MONOOXYGENASE"/>
    <property type="match status" value="1"/>
</dbReference>
<feature type="transmembrane region" description="Helical" evidence="12">
    <location>
        <begin position="468"/>
        <end position="487"/>
    </location>
</feature>
<dbReference type="PRINTS" id="PR00420">
    <property type="entry name" value="RNGMNOXGNASE"/>
</dbReference>
<keyword evidence="11 12" id="KW-0472">Membrane</keyword>
<dbReference type="UniPathway" id="UPA00767">
    <property type="reaction ID" value="UER00752"/>
</dbReference>
<keyword evidence="8 12" id="KW-0274">FAD</keyword>
<dbReference type="OMA" id="AKRTFYW"/>
<keyword evidence="6 12" id="KW-0285">Flavoprotein</keyword>
<dbReference type="AlphaFoldDB" id="A0A2K1IX76"/>
<sequence length="538" mass="57720">MGVHGEEQCPFHDLGWAQIGGWVAVLGAVLVGALMAGVFLRKTRTKPVGKKKQGGGVVSVGDADGGVRSDGDLDAIIVGAGVAGSALACTLGKDGRRVLVLERDLSEPDRIVGELLQPGGYLKLLELGLKDCLEGIDAQRVVGYALFKEGRDAKVGYPLEGYGDDIAGRSFHNGRFIMKMREKAASIPQVKLEQATVLGLIENEGVVTGVRYRTPDGQEQEAKAPLTFVCDGCFSNLRRKLCEPKVDVPSCFVGLVLENCELPYSSHGHVVLADPSPILLYPISSTEVRCLVDVPGQKVPSIGNGDMAKHLRTVVAPQLPGQIQSSFLAAIEKGNIRSMPNKTMPALPRPTPGALLMGDAFNMRHPLTGGGMTVALSDIVLLRDMLRPLSSFHDAQSLCDYLQAFYTRRKPVAATINTLAGALYKVFCDSPDLAMKEMRQACFDYLSIGGVFSSGPVALLSGLNPRPLSLVVHFFAVAVYGVGRLLVPFPSPSRVWIGARLLRGAANIIFPIIKAEGVRQMFFPNMVPAYYKAPPAEE</sequence>
<dbReference type="GeneID" id="112296106"/>
<dbReference type="EnsemblPlants" id="Pp3c19_4640V3.2">
    <property type="protein sequence ID" value="Pp3c19_4640V3.2"/>
    <property type="gene ID" value="Pp3c19_4640"/>
</dbReference>
<evidence type="ECO:0000256" key="11">
    <source>
        <dbReference type="ARBA" id="ARBA00023136"/>
    </source>
</evidence>
<dbReference type="GO" id="GO:0016126">
    <property type="term" value="P:sterol biosynthetic process"/>
    <property type="evidence" value="ECO:0000318"/>
    <property type="project" value="GO_Central"/>
</dbReference>
<feature type="domain" description="Squalene epoxidase" evidence="13">
    <location>
        <begin position="223"/>
        <end position="496"/>
    </location>
</feature>
<organism evidence="14">
    <name type="scientific">Physcomitrium patens</name>
    <name type="common">Spreading-leaved earth moss</name>
    <name type="synonym">Physcomitrella patens</name>
    <dbReference type="NCBI Taxonomy" id="3218"/>
    <lineage>
        <taxon>Eukaryota</taxon>
        <taxon>Viridiplantae</taxon>
        <taxon>Streptophyta</taxon>
        <taxon>Embryophyta</taxon>
        <taxon>Bryophyta</taxon>
        <taxon>Bryophytina</taxon>
        <taxon>Bryopsida</taxon>
        <taxon>Funariidae</taxon>
        <taxon>Funariales</taxon>
        <taxon>Funariaceae</taxon>
        <taxon>Physcomitrium</taxon>
    </lineage>
</organism>
<evidence type="ECO:0000256" key="12">
    <source>
        <dbReference type="RuleBase" id="RU367121"/>
    </source>
</evidence>
<evidence type="ECO:0000313" key="16">
    <source>
        <dbReference type="Proteomes" id="UP000006727"/>
    </source>
</evidence>
<dbReference type="Pfam" id="PF13450">
    <property type="entry name" value="NAD_binding_8"/>
    <property type="match status" value="1"/>
</dbReference>
<keyword evidence="7 12" id="KW-0812">Transmembrane</keyword>
<dbReference type="GO" id="GO:0009725">
    <property type="term" value="P:response to hormone"/>
    <property type="evidence" value="ECO:0007669"/>
    <property type="project" value="UniProtKB-ARBA"/>
</dbReference>
<evidence type="ECO:0000313" key="14">
    <source>
        <dbReference type="EMBL" id="PNR33875.1"/>
    </source>
</evidence>
<dbReference type="OrthoDB" id="1678617at2759"/>
<dbReference type="EMBL" id="ABEU02000019">
    <property type="protein sequence ID" value="PNR33875.1"/>
    <property type="molecule type" value="Genomic_DNA"/>
</dbReference>
<gene>
    <name evidence="15" type="primary">LOC112296106</name>
    <name evidence="14" type="ORF">PHYPA_023691</name>
</gene>
<dbReference type="Gene3D" id="3.50.50.60">
    <property type="entry name" value="FAD/NAD(P)-binding domain"/>
    <property type="match status" value="1"/>
</dbReference>
<evidence type="ECO:0000256" key="3">
    <source>
        <dbReference type="ARBA" id="ARBA00005018"/>
    </source>
</evidence>
<keyword evidence="16" id="KW-1185">Reference proteome</keyword>
<reference evidence="15" key="3">
    <citation type="submission" date="2020-12" db="UniProtKB">
        <authorList>
            <consortium name="EnsemblPlants"/>
        </authorList>
    </citation>
    <scope>IDENTIFICATION</scope>
</reference>
<evidence type="ECO:0000256" key="9">
    <source>
        <dbReference type="ARBA" id="ARBA00022989"/>
    </source>
</evidence>
<dbReference type="Gramene" id="Pp3c19_4640V3.2">
    <property type="protein sequence ID" value="Pp3c19_4640V3.2"/>
    <property type="gene ID" value="Pp3c19_4640"/>
</dbReference>
<dbReference type="GO" id="GO:0016020">
    <property type="term" value="C:membrane"/>
    <property type="evidence" value="ECO:0007669"/>
    <property type="project" value="UniProtKB-SubCell"/>
</dbReference>
<dbReference type="SUPFAM" id="SSF51905">
    <property type="entry name" value="FAD/NAD(P)-binding domain"/>
    <property type="match status" value="1"/>
</dbReference>
<protein>
    <recommendedName>
        <fullName evidence="5 12">Squalene monooxygenase</fullName>
        <ecNumber evidence="5 12">1.14.14.17</ecNumber>
    </recommendedName>
</protein>
<dbReference type="GO" id="GO:0004506">
    <property type="term" value="F:squalene monooxygenase activity"/>
    <property type="evidence" value="ECO:0000318"/>
    <property type="project" value="GO_Central"/>
</dbReference>
<accession>A0A2K1IX76</accession>
<comment type="function">
    <text evidence="12">Catalyzes the stereospecific oxidation of squalene to (S)-2,3-epoxysqualene, and is considered to be a rate-limiting enzyme in steroid biosynthesis.</text>
</comment>
<dbReference type="InterPro" id="IPR036188">
    <property type="entry name" value="FAD/NAD-bd_sf"/>
</dbReference>
<evidence type="ECO:0000256" key="1">
    <source>
        <dbReference type="ARBA" id="ARBA00001974"/>
    </source>
</evidence>
<dbReference type="Proteomes" id="UP000006727">
    <property type="component" value="Chromosome 19"/>
</dbReference>
<evidence type="ECO:0000256" key="10">
    <source>
        <dbReference type="ARBA" id="ARBA00023002"/>
    </source>
</evidence>
<keyword evidence="9 12" id="KW-1133">Transmembrane helix</keyword>
<comment type="pathway">
    <text evidence="3">Terpene metabolism; lanosterol biosynthesis; lanosterol from farnesyl diphosphate: step 2/3.</text>
</comment>
<dbReference type="GO" id="GO:0050660">
    <property type="term" value="F:flavin adenine dinucleotide binding"/>
    <property type="evidence" value="ECO:0007669"/>
    <property type="project" value="UniProtKB-UniRule"/>
</dbReference>
<evidence type="ECO:0000256" key="6">
    <source>
        <dbReference type="ARBA" id="ARBA00022630"/>
    </source>
</evidence>
<dbReference type="EnsemblPlants" id="Pp3c19_4640V3.1">
    <property type="protein sequence ID" value="Pp3c19_4640V3.1"/>
    <property type="gene ID" value="Pp3c19_4640"/>
</dbReference>
<feature type="transmembrane region" description="Helical" evidence="12">
    <location>
        <begin position="442"/>
        <end position="462"/>
    </location>
</feature>
<evidence type="ECO:0000313" key="15">
    <source>
        <dbReference type="EnsemblPlants" id="Pp3c19_4640V3.1"/>
    </source>
</evidence>
<dbReference type="FunFam" id="3.50.50.60:FF:000074">
    <property type="entry name" value="Squalene monooxygenase 2"/>
    <property type="match status" value="1"/>
</dbReference>
<comment type="subcellular location">
    <subcellularLocation>
        <location evidence="2 12">Membrane</location>
        <topology evidence="2 12">Multi-pass membrane protein</topology>
    </subcellularLocation>
</comment>
<dbReference type="InterPro" id="IPR040125">
    <property type="entry name" value="Squalene_monox"/>
</dbReference>
<evidence type="ECO:0000256" key="2">
    <source>
        <dbReference type="ARBA" id="ARBA00004141"/>
    </source>
</evidence>
<dbReference type="Gramene" id="Pp3c19_4640V3.1">
    <property type="protein sequence ID" value="Pp3c19_4640V3.1"/>
    <property type="gene ID" value="Pp3c19_4640"/>
</dbReference>
<evidence type="ECO:0000256" key="7">
    <source>
        <dbReference type="ARBA" id="ARBA00022692"/>
    </source>
</evidence>
<name>A0A2K1IX76_PHYPA</name>
<evidence type="ECO:0000256" key="8">
    <source>
        <dbReference type="ARBA" id="ARBA00022827"/>
    </source>
</evidence>
<reference evidence="14 16" key="1">
    <citation type="journal article" date="2008" name="Science">
        <title>The Physcomitrella genome reveals evolutionary insights into the conquest of land by plants.</title>
        <authorList>
            <person name="Rensing S."/>
            <person name="Lang D."/>
            <person name="Zimmer A."/>
            <person name="Terry A."/>
            <person name="Salamov A."/>
            <person name="Shapiro H."/>
            <person name="Nishiyama T."/>
            <person name="Perroud P.-F."/>
            <person name="Lindquist E."/>
            <person name="Kamisugi Y."/>
            <person name="Tanahashi T."/>
            <person name="Sakakibara K."/>
            <person name="Fujita T."/>
            <person name="Oishi K."/>
            <person name="Shin-I T."/>
            <person name="Kuroki Y."/>
            <person name="Toyoda A."/>
            <person name="Suzuki Y."/>
            <person name="Hashimoto A."/>
            <person name="Yamaguchi K."/>
            <person name="Sugano A."/>
            <person name="Kohara Y."/>
            <person name="Fujiyama A."/>
            <person name="Anterola A."/>
            <person name="Aoki S."/>
            <person name="Ashton N."/>
            <person name="Barbazuk W.B."/>
            <person name="Barker E."/>
            <person name="Bennetzen J."/>
            <person name="Bezanilla M."/>
            <person name="Blankenship R."/>
            <person name="Cho S.H."/>
            <person name="Dutcher S."/>
            <person name="Estelle M."/>
            <person name="Fawcett J.A."/>
            <person name="Gundlach H."/>
            <person name="Hanada K."/>
            <person name="Heyl A."/>
            <person name="Hicks K.A."/>
            <person name="Hugh J."/>
            <person name="Lohr M."/>
            <person name="Mayer K."/>
            <person name="Melkozernov A."/>
            <person name="Murata T."/>
            <person name="Nelson D."/>
            <person name="Pils B."/>
            <person name="Prigge M."/>
            <person name="Reiss B."/>
            <person name="Renner T."/>
            <person name="Rombauts S."/>
            <person name="Rushton P."/>
            <person name="Sanderfoot A."/>
            <person name="Schween G."/>
            <person name="Shiu S.-H."/>
            <person name="Stueber K."/>
            <person name="Theodoulou F.L."/>
            <person name="Tu H."/>
            <person name="Van de Peer Y."/>
            <person name="Verrier P.J."/>
            <person name="Waters E."/>
            <person name="Wood A."/>
            <person name="Yang L."/>
            <person name="Cove D."/>
            <person name="Cuming A."/>
            <person name="Hasebe M."/>
            <person name="Lucas S."/>
            <person name="Mishler D.B."/>
            <person name="Reski R."/>
            <person name="Grigoriev I."/>
            <person name="Quatrano R.S."/>
            <person name="Boore J.L."/>
        </authorList>
    </citation>
    <scope>NUCLEOTIDE SEQUENCE [LARGE SCALE GENOMIC DNA]</scope>
    <source>
        <strain evidence="15 16">cv. Gransden 2004</strain>
    </source>
</reference>
<evidence type="ECO:0000256" key="4">
    <source>
        <dbReference type="ARBA" id="ARBA00008802"/>
    </source>
</evidence>
<feature type="transmembrane region" description="Helical" evidence="12">
    <location>
        <begin position="19"/>
        <end position="40"/>
    </location>
</feature>
<comment type="cofactor">
    <cofactor evidence="1 12">
        <name>FAD</name>
        <dbReference type="ChEBI" id="CHEBI:57692"/>
    </cofactor>
</comment>
<dbReference type="EC" id="1.14.14.17" evidence="5 12"/>
<reference evidence="14 16" key="2">
    <citation type="journal article" date="2018" name="Plant J.">
        <title>The Physcomitrella patens chromosome-scale assembly reveals moss genome structure and evolution.</title>
        <authorList>
            <person name="Lang D."/>
            <person name="Ullrich K.K."/>
            <person name="Murat F."/>
            <person name="Fuchs J."/>
            <person name="Jenkins J."/>
            <person name="Haas F.B."/>
            <person name="Piednoel M."/>
            <person name="Gundlach H."/>
            <person name="Van Bel M."/>
            <person name="Meyberg R."/>
            <person name="Vives C."/>
            <person name="Morata J."/>
            <person name="Symeonidi A."/>
            <person name="Hiss M."/>
            <person name="Muchero W."/>
            <person name="Kamisugi Y."/>
            <person name="Saleh O."/>
            <person name="Blanc G."/>
            <person name="Decker E.L."/>
            <person name="van Gessel N."/>
            <person name="Grimwood J."/>
            <person name="Hayes R.D."/>
            <person name="Graham S.W."/>
            <person name="Gunter L.E."/>
            <person name="McDaniel S.F."/>
            <person name="Hoernstein S.N.W."/>
            <person name="Larsson A."/>
            <person name="Li F.W."/>
            <person name="Perroud P.F."/>
            <person name="Phillips J."/>
            <person name="Ranjan P."/>
            <person name="Rokshar D.S."/>
            <person name="Rothfels C.J."/>
            <person name="Schneider L."/>
            <person name="Shu S."/>
            <person name="Stevenson D.W."/>
            <person name="Thummler F."/>
            <person name="Tillich M."/>
            <person name="Villarreal Aguilar J.C."/>
            <person name="Widiez T."/>
            <person name="Wong G.K."/>
            <person name="Wymore A."/>
            <person name="Zhang Y."/>
            <person name="Zimmer A.D."/>
            <person name="Quatrano R.S."/>
            <person name="Mayer K.F.X."/>
            <person name="Goodstein D."/>
            <person name="Casacuberta J.M."/>
            <person name="Vandepoele K."/>
            <person name="Reski R."/>
            <person name="Cuming A.C."/>
            <person name="Tuskan G.A."/>
            <person name="Maumus F."/>
            <person name="Salse J."/>
            <person name="Schmutz J."/>
            <person name="Rensing S.A."/>
        </authorList>
    </citation>
    <scope>NUCLEOTIDE SEQUENCE [LARGE SCALE GENOMIC DNA]</scope>
    <source>
        <strain evidence="15 16">cv. Gransden 2004</strain>
    </source>
</reference>
<dbReference type="InterPro" id="IPR013698">
    <property type="entry name" value="Squalene_epoxidase"/>
</dbReference>